<dbReference type="EMBL" id="CALTRL010002734">
    <property type="protein sequence ID" value="CAH7676555.1"/>
    <property type="molecule type" value="Genomic_DNA"/>
</dbReference>
<gene>
    <name evidence="3" type="ORF">PPACK8108_LOCUS11705</name>
</gene>
<dbReference type="Proteomes" id="UP001153365">
    <property type="component" value="Unassembled WGS sequence"/>
</dbReference>
<dbReference type="AlphaFoldDB" id="A0AAV0B435"/>
<comment type="caution">
    <text evidence="3">The sequence shown here is derived from an EMBL/GenBank/DDBJ whole genome shotgun (WGS) entry which is preliminary data.</text>
</comment>
<feature type="compositionally biased region" description="Polar residues" evidence="1">
    <location>
        <begin position="82"/>
        <end position="96"/>
    </location>
</feature>
<evidence type="ECO:0000256" key="1">
    <source>
        <dbReference type="SAM" id="MobiDB-lite"/>
    </source>
</evidence>
<evidence type="ECO:0000256" key="2">
    <source>
        <dbReference type="SAM" id="SignalP"/>
    </source>
</evidence>
<accession>A0AAV0B435</accession>
<organism evidence="3 4">
    <name type="scientific">Phakopsora pachyrhizi</name>
    <name type="common">Asian soybean rust disease fungus</name>
    <dbReference type="NCBI Taxonomy" id="170000"/>
    <lineage>
        <taxon>Eukaryota</taxon>
        <taxon>Fungi</taxon>
        <taxon>Dikarya</taxon>
        <taxon>Basidiomycota</taxon>
        <taxon>Pucciniomycotina</taxon>
        <taxon>Pucciniomycetes</taxon>
        <taxon>Pucciniales</taxon>
        <taxon>Phakopsoraceae</taxon>
        <taxon>Phakopsora</taxon>
    </lineage>
</organism>
<feature type="region of interest" description="Disordered" evidence="1">
    <location>
        <begin position="82"/>
        <end position="152"/>
    </location>
</feature>
<name>A0AAV0B435_PHAPC</name>
<proteinExistence type="predicted"/>
<feature type="compositionally biased region" description="Polar residues" evidence="1">
    <location>
        <begin position="114"/>
        <end position="127"/>
    </location>
</feature>
<feature type="region of interest" description="Disordered" evidence="1">
    <location>
        <begin position="28"/>
        <end position="48"/>
    </location>
</feature>
<protein>
    <submittedName>
        <fullName evidence="3">Expressed protein</fullName>
    </submittedName>
</protein>
<reference evidence="3" key="1">
    <citation type="submission" date="2022-06" db="EMBL/GenBank/DDBJ databases">
        <authorList>
            <consortium name="SYNGENTA / RWTH Aachen University"/>
        </authorList>
    </citation>
    <scope>NUCLEOTIDE SEQUENCE</scope>
</reference>
<evidence type="ECO:0000313" key="3">
    <source>
        <dbReference type="EMBL" id="CAH7676555.1"/>
    </source>
</evidence>
<feature type="compositionally biased region" description="Basic and acidic residues" evidence="1">
    <location>
        <begin position="97"/>
        <end position="113"/>
    </location>
</feature>
<sequence length="302" mass="33061">MLHSRLPLVFIPLCLLFISQLVSTDAKKGVSRVGHNRRSLISQEESNSSEEKNTFLALIVYTAEYHASNVKETCSQASKHLKNNGETQQSGNNQATDENHKDQGHKSSDDEHNGSSLGHLTGGQSEAKTPMENPIVDGTTDEGNKNGEEIGKSNEGLTVDVQVRNQCLILFPEIAELYIKIIIKDLKLLLKAFVDVKGKIEPAKCSEKGLNASGTAGVEVYANVLAQLFVRLSIAIDAIIETKIESLVKKSKKACRKHSEDLALLAVSATINIQVEIQVFLDIDITKWASSCDGPKLRLEKQ</sequence>
<feature type="signal peptide" evidence="2">
    <location>
        <begin position="1"/>
        <end position="26"/>
    </location>
</feature>
<keyword evidence="2" id="KW-0732">Signal</keyword>
<feature type="chain" id="PRO_5043527222" evidence="2">
    <location>
        <begin position="27"/>
        <end position="302"/>
    </location>
</feature>
<keyword evidence="4" id="KW-1185">Reference proteome</keyword>
<feature type="compositionally biased region" description="Basic and acidic residues" evidence="1">
    <location>
        <begin position="142"/>
        <end position="152"/>
    </location>
</feature>
<evidence type="ECO:0000313" key="4">
    <source>
        <dbReference type="Proteomes" id="UP001153365"/>
    </source>
</evidence>